<evidence type="ECO:0000313" key="2">
    <source>
        <dbReference type="EMBL" id="KAF9333306.1"/>
    </source>
</evidence>
<keyword evidence="3" id="KW-1185">Reference proteome</keyword>
<accession>A0A9P5VN21</accession>
<evidence type="ECO:0000256" key="1">
    <source>
        <dbReference type="SAM" id="MobiDB-lite"/>
    </source>
</evidence>
<gene>
    <name evidence="2" type="ORF">BG006_003813</name>
</gene>
<sequence length="586" mass="64335">MSKALDPLKRLVGSLNARLAYFRAFPANTAPPQPQQHLHPSAGASAAAAIFKQPAPTHFQVKIALPVHRDGPLLLNHLNSNFNNFAKRVFLPEPARVAAVNYACQNAGRPPMTSLLSAASHRMMHHQPLAFSVPRGFAKNVGLSSSRGFCSVVGASNGTIRMMAQMYAKPLGALSAHANKKTVDSDNSQHKRLQRKHRGGEVKKRASTRPARPSTSTIKAFLARAALVEQQHQMLTVCNAATLPITAAAAISMAKVAGKTVSELNELNELPKLHTSDECPTNVDMCFMLDASPLWHLDTMVSALHTDSLRAPKQLNGGFIEDLLEITECQYQHFLEVSAILQRLVQCPQAHEISLDGYELRVHFTGTTLFDMAKFLLALGVDPKSPHFDLEEIYVDASTNQYFPQASVNGYYYASSLMSEDTWDDCSSLQTSLIYAASEFNASAVSLAEMEPLPIQHSPWEAFASEKTPSKGVDLEEKESMVLPSEIKEDNALQHSSEIEHEDSSVMGESALHIEYPAEDAWAQPQSQPQPSELRESLQESTLRLGALSSQILGSAQVTDEYFDSIRGFLDGIEAVHRHADKLYSR</sequence>
<feature type="region of interest" description="Disordered" evidence="1">
    <location>
        <begin position="482"/>
        <end position="502"/>
    </location>
</feature>
<feature type="region of interest" description="Disordered" evidence="1">
    <location>
        <begin position="178"/>
        <end position="215"/>
    </location>
</feature>
<evidence type="ECO:0000313" key="3">
    <source>
        <dbReference type="Proteomes" id="UP000696485"/>
    </source>
</evidence>
<comment type="caution">
    <text evidence="2">The sequence shown here is derived from an EMBL/GenBank/DDBJ whole genome shotgun (WGS) entry which is preliminary data.</text>
</comment>
<dbReference type="EMBL" id="JAAAUY010000210">
    <property type="protein sequence ID" value="KAF9333306.1"/>
    <property type="molecule type" value="Genomic_DNA"/>
</dbReference>
<organism evidence="2 3">
    <name type="scientific">Podila minutissima</name>
    <dbReference type="NCBI Taxonomy" id="64525"/>
    <lineage>
        <taxon>Eukaryota</taxon>
        <taxon>Fungi</taxon>
        <taxon>Fungi incertae sedis</taxon>
        <taxon>Mucoromycota</taxon>
        <taxon>Mortierellomycotina</taxon>
        <taxon>Mortierellomycetes</taxon>
        <taxon>Mortierellales</taxon>
        <taxon>Mortierellaceae</taxon>
        <taxon>Podila</taxon>
    </lineage>
</organism>
<dbReference type="AlphaFoldDB" id="A0A9P5VN21"/>
<reference evidence="2" key="1">
    <citation type="journal article" date="2020" name="Fungal Divers.">
        <title>Resolving the Mortierellaceae phylogeny through synthesis of multi-gene phylogenetics and phylogenomics.</title>
        <authorList>
            <person name="Vandepol N."/>
            <person name="Liber J."/>
            <person name="Desiro A."/>
            <person name="Na H."/>
            <person name="Kennedy M."/>
            <person name="Barry K."/>
            <person name="Grigoriev I.V."/>
            <person name="Miller A.N."/>
            <person name="O'Donnell K."/>
            <person name="Stajich J.E."/>
            <person name="Bonito G."/>
        </authorList>
    </citation>
    <scope>NUCLEOTIDE SEQUENCE</scope>
    <source>
        <strain evidence="2">NVP1</strain>
    </source>
</reference>
<proteinExistence type="predicted"/>
<name>A0A9P5VN21_9FUNG</name>
<protein>
    <submittedName>
        <fullName evidence="2">Uncharacterized protein</fullName>
    </submittedName>
</protein>
<dbReference type="Proteomes" id="UP000696485">
    <property type="component" value="Unassembled WGS sequence"/>
</dbReference>